<gene>
    <name evidence="3" type="ORF">MMF93_28715</name>
</gene>
<reference evidence="3 4" key="1">
    <citation type="journal article" date="2023" name="Microbiol. Spectr.">
        <title>Synergy between Genome Mining, Metabolomics, and Bioinformatics Uncovers Antibacterial Chlorinated Carbazole Alkaloids and Their Biosynthetic Gene Cluster from Streptomyces tubbatahanensis sp. nov., a Novel Actinomycete Isolated from Sulu Sea, Philippines.</title>
        <authorList>
            <person name="Tenebro C.P."/>
            <person name="Trono D.J.V.L."/>
            <person name="Balida L.A.P."/>
            <person name="Bayog L.K.A."/>
            <person name="Bruna J.R."/>
            <person name="Sabido E.M."/>
            <person name="Caspe D.P.C."/>
            <person name="de Los Santos E.L.C."/>
            <person name="Saludes J.P."/>
            <person name="Dalisay D.S."/>
        </authorList>
    </citation>
    <scope>NUCLEOTIDE SEQUENCE [LARGE SCALE GENOMIC DNA]</scope>
    <source>
        <strain evidence="3 4">DSD3025</strain>
    </source>
</reference>
<feature type="domain" description="Putative glycogen debranching enzyme N-terminal" evidence="1">
    <location>
        <begin position="9"/>
        <end position="217"/>
    </location>
</feature>
<accession>A0ABY3Y068</accession>
<dbReference type="Pfam" id="PF14742">
    <property type="entry name" value="GDE_N_bis"/>
    <property type="match status" value="1"/>
</dbReference>
<keyword evidence="4" id="KW-1185">Reference proteome</keyword>
<evidence type="ECO:0000259" key="2">
    <source>
        <dbReference type="Pfam" id="PF22422"/>
    </source>
</evidence>
<keyword evidence="3" id="KW-0032">Aminotransferase</keyword>
<proteinExistence type="predicted"/>
<dbReference type="Pfam" id="PF22422">
    <property type="entry name" value="MGH1-like_GH"/>
    <property type="match status" value="1"/>
</dbReference>
<dbReference type="InterPro" id="IPR054491">
    <property type="entry name" value="MGH1-like_GH"/>
</dbReference>
<organism evidence="3 4">
    <name type="scientific">Streptomyces tubbatahanensis</name>
    <dbReference type="NCBI Taxonomy" id="2923272"/>
    <lineage>
        <taxon>Bacteria</taxon>
        <taxon>Bacillati</taxon>
        <taxon>Actinomycetota</taxon>
        <taxon>Actinomycetes</taxon>
        <taxon>Kitasatosporales</taxon>
        <taxon>Streptomycetaceae</taxon>
        <taxon>Streptomyces</taxon>
    </lineage>
</organism>
<name>A0ABY3Y068_9ACTN</name>
<dbReference type="EMBL" id="CP093846">
    <property type="protein sequence ID" value="UNT00001.1"/>
    <property type="molecule type" value="Genomic_DNA"/>
</dbReference>
<dbReference type="Proteomes" id="UP001202244">
    <property type="component" value="Chromosome"/>
</dbReference>
<dbReference type="SUPFAM" id="SSF48208">
    <property type="entry name" value="Six-hairpin glycosidases"/>
    <property type="match status" value="1"/>
</dbReference>
<dbReference type="GO" id="GO:0008483">
    <property type="term" value="F:transaminase activity"/>
    <property type="evidence" value="ECO:0007669"/>
    <property type="project" value="UniProtKB-KW"/>
</dbReference>
<keyword evidence="3" id="KW-0808">Transferase</keyword>
<evidence type="ECO:0000259" key="1">
    <source>
        <dbReference type="Pfam" id="PF14742"/>
    </source>
</evidence>
<protein>
    <submittedName>
        <fullName evidence="3">Aminotransferase</fullName>
    </submittedName>
</protein>
<evidence type="ECO:0000313" key="4">
    <source>
        <dbReference type="Proteomes" id="UP001202244"/>
    </source>
</evidence>
<sequence>MTATEHRVLVHDGTFAVLAPSGDLAEAPKAAMPHGLFRRDARHLSRWELALDGAPPVVLVPQGAGDGDGCAVLTPRGTREAPPACTVFREQAVADGALTELLRVVSNQGAAATVRLTLTADADFADQMELRAQHRTFTKPGAVRGSALRPGGVEFDYRRGADWHARTLVTADPAPLTVEGPDSGDWADAADEGSATVRRLGWELELPPHGTAELRLRVTALPHGAAPPSPPRAPGDDDPARVRSRLAAERQTFVTARPLPAARAGRAELARACEQGLADLAGLRVTVPGPDGAPVSVAGAGVPWFLTLFGRDSLLTSLFALPYRPETAEATLLALAATQAREEDRERSAEPGKIVHEVRHGELAAFGQVPYGRYYGSVDSTPLFLVLLGAYARQQGPAGTKLARRLEPQARAAVRWMFRWGGLDAFGYLAYRPHEGGLANQNWKDSPGAVCAADGTLPSGAVLVAEAQGYAYDALCATATLARDAWGDTAYTAELESAAAALRERFTSDFWLPDRHFVPLALDETGRRLDALASDAGHLLWSGILGQERGQAVGRRLMEPDFFSGWGIRTLAAGQAPYHPLSYHRGSIWPQDNALIALGLARYGLHEEVDRLAGGLLDAAARHGYRLPEVLAGYPRADHRAPVPYPHACSPQAWAAATPLALLTALEGGPARR</sequence>
<dbReference type="InterPro" id="IPR032856">
    <property type="entry name" value="GDE_N_bis"/>
</dbReference>
<dbReference type="RefSeq" id="WP_242756010.1">
    <property type="nucleotide sequence ID" value="NZ_CP093846.1"/>
</dbReference>
<dbReference type="InterPro" id="IPR008928">
    <property type="entry name" value="6-hairpin_glycosidase_sf"/>
</dbReference>
<dbReference type="InterPro" id="IPR012341">
    <property type="entry name" value="6hp_glycosidase-like_sf"/>
</dbReference>
<dbReference type="Gene3D" id="1.50.10.10">
    <property type="match status" value="1"/>
</dbReference>
<evidence type="ECO:0000313" key="3">
    <source>
        <dbReference type="EMBL" id="UNT00001.1"/>
    </source>
</evidence>
<feature type="domain" description="Mannosylglycerate hydrolase MGH1-like glycoside hydrolase" evidence="2">
    <location>
        <begin position="460"/>
        <end position="623"/>
    </location>
</feature>